<reference evidence="1 2" key="1">
    <citation type="submission" date="2019-08" db="EMBL/GenBank/DDBJ databases">
        <title>Bradyrhizobium hipponensis sp. nov., a rhizobium isolated from a Lupinus angustifolius root nodule in Tunisia.</title>
        <authorList>
            <person name="Off K."/>
            <person name="Rejili M."/>
            <person name="Mars M."/>
            <person name="Brachmann A."/>
            <person name="Marin M."/>
        </authorList>
    </citation>
    <scope>NUCLEOTIDE SEQUENCE [LARGE SCALE GENOMIC DNA]</scope>
    <source>
        <strain evidence="2">aSej3</strain>
    </source>
</reference>
<organism evidence="1 2">
    <name type="scientific">Bradyrhizobium hipponense</name>
    <dbReference type="NCBI Taxonomy" id="2605638"/>
    <lineage>
        <taxon>Bacteria</taxon>
        <taxon>Pseudomonadati</taxon>
        <taxon>Pseudomonadota</taxon>
        <taxon>Alphaproteobacteria</taxon>
        <taxon>Hyphomicrobiales</taxon>
        <taxon>Nitrobacteraceae</taxon>
        <taxon>Bradyrhizobium</taxon>
    </lineage>
</organism>
<accession>A0A5S4YND2</accession>
<dbReference type="AlphaFoldDB" id="A0A5S4YND2"/>
<evidence type="ECO:0000313" key="1">
    <source>
        <dbReference type="EMBL" id="TYO65513.1"/>
    </source>
</evidence>
<dbReference type="RefSeq" id="WP_148740447.1">
    <property type="nucleotide sequence ID" value="NZ_VSTH01000051.1"/>
</dbReference>
<name>A0A5S4YND2_9BRAD</name>
<sequence>MLTSMAYVSDPRDCMPVAEAATVLFSTYDNVNFVIKRVKPYATYGRNQTEDEAKELDQRLVEGIWANEVIDLIVSGDVTAPQVIFDHLKRTRMIF</sequence>
<keyword evidence="2" id="KW-1185">Reference proteome</keyword>
<protein>
    <submittedName>
        <fullName evidence="1">Uncharacterized protein</fullName>
    </submittedName>
</protein>
<gene>
    <name evidence="1" type="ORF">FXV83_16400</name>
</gene>
<evidence type="ECO:0000313" key="2">
    <source>
        <dbReference type="Proteomes" id="UP000324797"/>
    </source>
</evidence>
<proteinExistence type="predicted"/>
<dbReference type="Proteomes" id="UP000324797">
    <property type="component" value="Unassembled WGS sequence"/>
</dbReference>
<comment type="caution">
    <text evidence="1">The sequence shown here is derived from an EMBL/GenBank/DDBJ whole genome shotgun (WGS) entry which is preliminary data.</text>
</comment>
<dbReference type="EMBL" id="VSTH01000051">
    <property type="protein sequence ID" value="TYO65513.1"/>
    <property type="molecule type" value="Genomic_DNA"/>
</dbReference>